<evidence type="ECO:0000313" key="2">
    <source>
        <dbReference type="EMBL" id="WEK40769.1"/>
    </source>
</evidence>
<dbReference type="EMBL" id="CP119326">
    <property type="protein sequence ID" value="WEK40769.1"/>
    <property type="molecule type" value="Genomic_DNA"/>
</dbReference>
<dbReference type="PROSITE" id="PS50943">
    <property type="entry name" value="HTH_CROC1"/>
    <property type="match status" value="1"/>
</dbReference>
<protein>
    <submittedName>
        <fullName evidence="2">Helix-turn-helix transcriptional regulator</fullName>
    </submittedName>
</protein>
<proteinExistence type="predicted"/>
<dbReference type="Gene3D" id="1.10.260.40">
    <property type="entry name" value="lambda repressor-like DNA-binding domains"/>
    <property type="match status" value="1"/>
</dbReference>
<dbReference type="CDD" id="cd00093">
    <property type="entry name" value="HTH_XRE"/>
    <property type="match status" value="1"/>
</dbReference>
<organism evidence="2 3">
    <name type="scientific">Candidatus Brevundimonas colombiensis</name>
    <dbReference type="NCBI Taxonomy" id="3121376"/>
    <lineage>
        <taxon>Bacteria</taxon>
        <taxon>Pseudomonadati</taxon>
        <taxon>Pseudomonadota</taxon>
        <taxon>Alphaproteobacteria</taxon>
        <taxon>Caulobacterales</taxon>
        <taxon>Caulobacteraceae</taxon>
        <taxon>Brevundimonas</taxon>
    </lineage>
</organism>
<evidence type="ECO:0000313" key="3">
    <source>
        <dbReference type="Proteomes" id="UP001213664"/>
    </source>
</evidence>
<dbReference type="Proteomes" id="UP001213664">
    <property type="component" value="Chromosome"/>
</dbReference>
<dbReference type="InterPro" id="IPR001387">
    <property type="entry name" value="Cro/C1-type_HTH"/>
</dbReference>
<accession>A0AAJ5X2E4</accession>
<gene>
    <name evidence="2" type="ORF">P0Y50_03925</name>
</gene>
<reference evidence="2" key="1">
    <citation type="submission" date="2023-03" db="EMBL/GenBank/DDBJ databases">
        <title>Andean soil-derived lignocellulolytic bacterial consortium as a source of novel taxa and putative plastic-active enzymes.</title>
        <authorList>
            <person name="Diaz-Garcia L."/>
            <person name="Chuvochina M."/>
            <person name="Feuerriegel G."/>
            <person name="Bunk B."/>
            <person name="Sproer C."/>
            <person name="Streit W.R."/>
            <person name="Rodriguez L.M."/>
            <person name="Overmann J."/>
            <person name="Jimenez D.J."/>
        </authorList>
    </citation>
    <scope>NUCLEOTIDE SEQUENCE</scope>
    <source>
        <strain evidence="2">MAG 833</strain>
    </source>
</reference>
<sequence length="1345" mass="150178">MNDMTSHNFILSPQQIRAARALLAWSQSELAGQARVATSTVADFERSARNPVANNIQAIREAFEREGLEFVADGVVSRTKFTPPPPPRPGHLVRWVNATHLSQWGERRAGQSGMPEVLSRLIYASVGPAAVLRFPSDESVQYPGWDGVCDSRFGTRFVPEGASVWEIGAQRAGVRGKADEDFEKRSAGPLGRTPSETTFVFVTPQRFVGKDEWVAQKKALGIWRDVVALDADDLVHWLETYPAVARWLAAQIGRRPAGLRGLEDAWEEWSKTTQLPLTTDILLTDRDEEQTAVLRWLQREPEEFSLQAEAPEEAISFLYASLSPLPEAYRLAHLGRCVVADTLETARELVGLGTPLIIVMAEPDAGVAQRLISDGHHVFSAYGPNASAVARSLPRPWRFNLEQALRSAGFDDEQAHLYAHNSGRSLTVLRRILPAAPQFRTPWSSPAVPELIAAMLAGAWSDKSKRDREILSDLAGKPYDDVVIALAPLAELGGPLIHVGDVWKVASLRDLYAQIGMQVTSAQFVRFETAFQSVLGAINRRYDQKPKSPYFEEEGEFGEECSPALRRGLTEALIAFAVYPDVAKLLTDAQPRISSIVRRLLDKASPALWWSLSRDFQNIAEAAPDAFLAALETALEEDDPALNSLFRSDEGFMHPTEYLSNLLWALEMLARSPDWVTRSALVLARLDELDPGGKMGNRPGASLRRIFLSWSPQTYATPEQRLKVIDRIIATYPVAGWKLLNKLAPRSHDSSGMGARPNWRDFSSDRPEPLTWQAIGAAVEAVGDRLLTQVGEDPQRWADLIDHWAQFKPAWRAQASAQLAAYAQNLSGADVEALRTKVRKLVQRHRDYRDAEWAMPESDLQPLDDIAQRLEPDDVAERVRWLFQPGAQSLRPRIGWREQQELLEADQTAAAQELMAQMSPEALFGFAETVQFHFALGLAIARTPTPLEVRLELMQRAIQSETSAVSDTGAGVLAGLKPDGVEGEAWTQALWKRAIQEGWGHAAETRIVQQLDPTPANWVALDERSKPLADFYWKTLNTYRLPDDVDPNTVVDRLISVGRSREAVAWLGNNIERNPESALLIRALRAAISSDEELDGNDATMFSYYLGLVLGRLDEDPAIEERELVQLEWIYFQALKHSERPPKTLHKALSNDPDFFVDLLRMVYLPAKDSGVEEPKSDNPEQVEQLATQAWDVLHEWSRVPGSTDDGVIDGAALDAWVKAARKRLKELGRGDIGDSKIGEILSAARRTADEPWPPEPVREVIETARSRHLESGFEIGVYNRRGVTVRMPHDGGDQERSLAASYRKDAEALRFDWPRTSACLERIATTYEYDANREDLSAQQRDWL</sequence>
<evidence type="ECO:0000259" key="1">
    <source>
        <dbReference type="PROSITE" id="PS50943"/>
    </source>
</evidence>
<dbReference type="GO" id="GO:0003677">
    <property type="term" value="F:DNA binding"/>
    <property type="evidence" value="ECO:0007669"/>
    <property type="project" value="InterPro"/>
</dbReference>
<dbReference type="SUPFAM" id="SSF47413">
    <property type="entry name" value="lambda repressor-like DNA-binding domains"/>
    <property type="match status" value="1"/>
</dbReference>
<name>A0AAJ5X2E4_9CAUL</name>
<feature type="domain" description="HTH cro/C1-type" evidence="1">
    <location>
        <begin position="16"/>
        <end position="70"/>
    </location>
</feature>
<dbReference type="InterPro" id="IPR010982">
    <property type="entry name" value="Lambda_DNA-bd_dom_sf"/>
</dbReference>
<dbReference type="SMART" id="SM00530">
    <property type="entry name" value="HTH_XRE"/>
    <property type="match status" value="1"/>
</dbReference>